<feature type="region of interest" description="Disordered" evidence="1">
    <location>
        <begin position="51"/>
        <end position="163"/>
    </location>
</feature>
<evidence type="ECO:0000313" key="3">
    <source>
        <dbReference type="Proteomes" id="UP001140949"/>
    </source>
</evidence>
<feature type="region of interest" description="Disordered" evidence="1">
    <location>
        <begin position="287"/>
        <end position="371"/>
    </location>
</feature>
<organism evidence="2 3">
    <name type="scientific">Iris pallida</name>
    <name type="common">Sweet iris</name>
    <dbReference type="NCBI Taxonomy" id="29817"/>
    <lineage>
        <taxon>Eukaryota</taxon>
        <taxon>Viridiplantae</taxon>
        <taxon>Streptophyta</taxon>
        <taxon>Embryophyta</taxon>
        <taxon>Tracheophyta</taxon>
        <taxon>Spermatophyta</taxon>
        <taxon>Magnoliopsida</taxon>
        <taxon>Liliopsida</taxon>
        <taxon>Asparagales</taxon>
        <taxon>Iridaceae</taxon>
        <taxon>Iridoideae</taxon>
        <taxon>Irideae</taxon>
        <taxon>Iris</taxon>
    </lineage>
</organism>
<comment type="caution">
    <text evidence="2">The sequence shown here is derived from an EMBL/GenBank/DDBJ whole genome shotgun (WGS) entry which is preliminary data.</text>
</comment>
<feature type="compositionally biased region" description="Low complexity" evidence="1">
    <location>
        <begin position="345"/>
        <end position="356"/>
    </location>
</feature>
<dbReference type="Proteomes" id="UP001140949">
    <property type="component" value="Unassembled WGS sequence"/>
</dbReference>
<dbReference type="AlphaFoldDB" id="A0AAX6FHP5"/>
<proteinExistence type="predicted"/>
<feature type="region of interest" description="Disordered" evidence="1">
    <location>
        <begin position="185"/>
        <end position="215"/>
    </location>
</feature>
<evidence type="ECO:0000256" key="1">
    <source>
        <dbReference type="SAM" id="MobiDB-lite"/>
    </source>
</evidence>
<gene>
    <name evidence="2" type="ORF">M6B38_133495</name>
</gene>
<accession>A0AAX6FHP5</accession>
<reference evidence="2" key="2">
    <citation type="submission" date="2023-04" db="EMBL/GenBank/DDBJ databases">
        <authorList>
            <person name="Bruccoleri R.E."/>
            <person name="Oakeley E.J."/>
            <person name="Faust A.-M."/>
            <person name="Dessus-Babus S."/>
            <person name="Altorfer M."/>
            <person name="Burckhardt D."/>
            <person name="Oertli M."/>
            <person name="Naumann U."/>
            <person name="Petersen F."/>
            <person name="Wong J."/>
        </authorList>
    </citation>
    <scope>NUCLEOTIDE SEQUENCE</scope>
    <source>
        <strain evidence="2">GSM-AAB239-AS_SAM_17_03QT</strain>
        <tissue evidence="2">Leaf</tissue>
    </source>
</reference>
<feature type="compositionally biased region" description="Pro residues" evidence="1">
    <location>
        <begin position="321"/>
        <end position="333"/>
    </location>
</feature>
<sequence>MAPPPPLLASPPAGIFWIGWPVGLPGPTAPIQLFAPLGGYPSSPVWPDQAWPSPSWGFPGGQPRGFPHPLPSSQSLRRPRQRRRFRARRGPPLVPPPPPFRRRPPSSPPLLRRLLPRLRLSSGLPCARRSPPPPAAPGLQRLRRSLPWPSQRHRRRPLSRDLLLPPPPFRGRLLLSWRRLTRSSPSRGRLQLVPRPSASPARPHPPSLPLRRPLLRRRRPPSRGLWWPLSPLVRPMFLRRRWPTPRGPRWQHSVLLPPPLLRLPHGGRRRALPPLELPRRRSAVLFRRRRRLRRQPPDTSSGAPVAARRLTANVLRLRPPGSRPPFSSPPFPPLRLKAVRRSLPPRRSSARLSLPSDCASPSGPRRNWHRSLRSPRRATLWLSRGSPTPCRRPPPALVPFRPARRPVAAQSWASPVPWDACPPSGSALPRAACALGLRASLGQRNRQTALGPSAQRLAWLALFFFFLKFDFF</sequence>
<dbReference type="EMBL" id="JANAVB010028819">
    <property type="protein sequence ID" value="KAJ6815525.1"/>
    <property type="molecule type" value="Genomic_DNA"/>
</dbReference>
<reference evidence="2" key="1">
    <citation type="journal article" date="2023" name="GigaByte">
        <title>Genome assembly of the bearded iris, Iris pallida Lam.</title>
        <authorList>
            <person name="Bruccoleri R.E."/>
            <person name="Oakeley E.J."/>
            <person name="Faust A.M.E."/>
            <person name="Altorfer M."/>
            <person name="Dessus-Babus S."/>
            <person name="Burckhardt D."/>
            <person name="Oertli M."/>
            <person name="Naumann U."/>
            <person name="Petersen F."/>
            <person name="Wong J."/>
        </authorList>
    </citation>
    <scope>NUCLEOTIDE SEQUENCE</scope>
    <source>
        <strain evidence="2">GSM-AAB239-AS_SAM_17_03QT</strain>
    </source>
</reference>
<evidence type="ECO:0000313" key="2">
    <source>
        <dbReference type="EMBL" id="KAJ6815525.1"/>
    </source>
</evidence>
<name>A0AAX6FHP5_IRIPA</name>
<feature type="compositionally biased region" description="Low complexity" evidence="1">
    <location>
        <begin position="109"/>
        <end position="129"/>
    </location>
</feature>
<protein>
    <submittedName>
        <fullName evidence="2">Pollen-specific leucine-rich repeat extensin-like protein 4</fullName>
    </submittedName>
</protein>
<keyword evidence="3" id="KW-1185">Reference proteome</keyword>
<feature type="compositionally biased region" description="Basic residues" evidence="1">
    <location>
        <begin position="77"/>
        <end position="89"/>
    </location>
</feature>